<keyword evidence="2" id="KW-0812">Transmembrane</keyword>
<dbReference type="EMBL" id="BK014699">
    <property type="protein sequence ID" value="DAD68274.1"/>
    <property type="molecule type" value="Genomic_DNA"/>
</dbReference>
<keyword evidence="1" id="KW-0175">Coiled coil</keyword>
<dbReference type="InterPro" id="IPR022538">
    <property type="entry name" value="DUF2570"/>
</dbReference>
<evidence type="ECO:0000256" key="1">
    <source>
        <dbReference type="SAM" id="Coils"/>
    </source>
</evidence>
<keyword evidence="2" id="KW-0472">Membrane</keyword>
<proteinExistence type="predicted"/>
<accession>A0A8S5LEB3</accession>
<dbReference type="Pfam" id="PF10828">
    <property type="entry name" value="DUF2570"/>
    <property type="match status" value="1"/>
</dbReference>
<name>A0A8S5LEB3_9CAUD</name>
<evidence type="ECO:0000256" key="2">
    <source>
        <dbReference type="SAM" id="Phobius"/>
    </source>
</evidence>
<sequence length="123" mass="14253">MFKLDPKWLVIGILIAGLFGYWHWTTSQLDHYKTLSERQEQTIAQQKNEIAQLKVDIAKKEQQILIERESVKKQTALEQQEKDKTNDDVKIITKVIYKDRTGCANTAIPRDALERLRKSASPS</sequence>
<feature type="coiled-coil region" evidence="1">
    <location>
        <begin position="29"/>
        <end position="63"/>
    </location>
</feature>
<protein>
    <submittedName>
        <fullName evidence="3">Uncharacterized protein</fullName>
    </submittedName>
</protein>
<reference evidence="3" key="1">
    <citation type="journal article" date="2021" name="Proc. Natl. Acad. Sci. U.S.A.">
        <title>A Catalog of Tens of Thousands of Viruses from Human Metagenomes Reveals Hidden Associations with Chronic Diseases.</title>
        <authorList>
            <person name="Tisza M.J."/>
            <person name="Buck C.B."/>
        </authorList>
    </citation>
    <scope>NUCLEOTIDE SEQUENCE</scope>
    <source>
        <strain evidence="3">Ct4s49</strain>
    </source>
</reference>
<organism evidence="3">
    <name type="scientific">Podoviridae sp. ct4s49</name>
    <dbReference type="NCBI Taxonomy" id="2823555"/>
    <lineage>
        <taxon>Viruses</taxon>
        <taxon>Duplodnaviria</taxon>
        <taxon>Heunggongvirae</taxon>
        <taxon>Uroviricota</taxon>
        <taxon>Caudoviricetes</taxon>
    </lineage>
</organism>
<keyword evidence="2" id="KW-1133">Transmembrane helix</keyword>
<feature type="transmembrane region" description="Helical" evidence="2">
    <location>
        <begin position="6"/>
        <end position="24"/>
    </location>
</feature>
<evidence type="ECO:0000313" key="3">
    <source>
        <dbReference type="EMBL" id="DAD68274.1"/>
    </source>
</evidence>